<evidence type="ECO:0000313" key="1">
    <source>
        <dbReference type="EMBL" id="CUQ76521.1"/>
    </source>
</evidence>
<evidence type="ECO:0000313" key="4">
    <source>
        <dbReference type="Proteomes" id="UP000285844"/>
    </source>
</evidence>
<name>A0A174YXP9_9FIRM</name>
<dbReference type="Proteomes" id="UP000285844">
    <property type="component" value="Unassembled WGS sequence"/>
</dbReference>
<reference evidence="1 3" key="1">
    <citation type="submission" date="2015-09" db="EMBL/GenBank/DDBJ databases">
        <authorList>
            <consortium name="Pathogen Informatics"/>
        </authorList>
    </citation>
    <scope>NUCLEOTIDE SEQUENCE [LARGE SCALE GENOMIC DNA]</scope>
    <source>
        <strain evidence="1 3">2789STDY5834875</strain>
    </source>
</reference>
<sequence>MNNTLGFDLRKLVLPTGNTIEKQLKAEADRFLKILQEEIDAWYFSYTPTIYNRTYNMRDSISVDDVVKVYPSKNQLVIDIVYSDDAFHKSLWSDNVINSIELMNEGYKVKSGWHKDIANFGYREGGHFIEKAIARFNKNNPLGIDIKINY</sequence>
<dbReference type="Proteomes" id="UP000095621">
    <property type="component" value="Unassembled WGS sequence"/>
</dbReference>
<evidence type="ECO:0000313" key="3">
    <source>
        <dbReference type="Proteomes" id="UP000095621"/>
    </source>
</evidence>
<dbReference type="RefSeq" id="WP_055215187.1">
    <property type="nucleotide sequence ID" value="NZ_CZBU01000002.1"/>
</dbReference>
<protein>
    <submittedName>
        <fullName evidence="1">Uncharacterized protein</fullName>
    </submittedName>
</protein>
<dbReference type="EMBL" id="CZBU01000002">
    <property type="protein sequence ID" value="CUQ76521.1"/>
    <property type="molecule type" value="Genomic_DNA"/>
</dbReference>
<organism evidence="1 3">
    <name type="scientific">Lachnospira eligens</name>
    <dbReference type="NCBI Taxonomy" id="39485"/>
    <lineage>
        <taxon>Bacteria</taxon>
        <taxon>Bacillati</taxon>
        <taxon>Bacillota</taxon>
        <taxon>Clostridia</taxon>
        <taxon>Lachnospirales</taxon>
        <taxon>Lachnospiraceae</taxon>
        <taxon>Lachnospira</taxon>
    </lineage>
</organism>
<dbReference type="AlphaFoldDB" id="A0A174YXP9"/>
<dbReference type="EMBL" id="QSHM01000007">
    <property type="protein sequence ID" value="RHC13215.1"/>
    <property type="molecule type" value="Genomic_DNA"/>
</dbReference>
<dbReference type="OrthoDB" id="2063658at2"/>
<gene>
    <name evidence="2" type="ORF">DW858_07745</name>
    <name evidence="1" type="ORF">ERS852490_01102</name>
</gene>
<reference evidence="2 4" key="2">
    <citation type="submission" date="2018-08" db="EMBL/GenBank/DDBJ databases">
        <title>A genome reference for cultivated species of the human gut microbiota.</title>
        <authorList>
            <person name="Zou Y."/>
            <person name="Xue W."/>
            <person name="Luo G."/>
        </authorList>
    </citation>
    <scope>NUCLEOTIDE SEQUENCE [LARGE SCALE GENOMIC DNA]</scope>
    <source>
        <strain evidence="2 4">AM37-3BH</strain>
    </source>
</reference>
<evidence type="ECO:0000313" key="2">
    <source>
        <dbReference type="EMBL" id="RHC13215.1"/>
    </source>
</evidence>
<accession>A0A174YXP9</accession>
<proteinExistence type="predicted"/>